<dbReference type="Gene3D" id="3.40.390.10">
    <property type="entry name" value="Collagenase (Catalytic Domain)"/>
    <property type="match status" value="1"/>
</dbReference>
<dbReference type="EMBL" id="JBAHYK010000621">
    <property type="protein sequence ID" value="KAL0572508.1"/>
    <property type="molecule type" value="Genomic_DNA"/>
</dbReference>
<gene>
    <name evidence="2" type="ORF">V5O48_009450</name>
</gene>
<proteinExistence type="predicted"/>
<reference evidence="2 3" key="1">
    <citation type="submission" date="2024-02" db="EMBL/GenBank/DDBJ databases">
        <title>A draft genome for the cacao thread blight pathogen Marasmius crinis-equi.</title>
        <authorList>
            <person name="Cohen S.P."/>
            <person name="Baruah I.K."/>
            <person name="Amoako-Attah I."/>
            <person name="Bukari Y."/>
            <person name="Meinhardt L.W."/>
            <person name="Bailey B.A."/>
        </authorList>
    </citation>
    <scope>NUCLEOTIDE SEQUENCE [LARGE SCALE GENOMIC DNA]</scope>
    <source>
        <strain evidence="2 3">GH-76</strain>
    </source>
</reference>
<protein>
    <recommendedName>
        <fullName evidence="4">IgA peptidase M64</fullName>
    </recommendedName>
</protein>
<accession>A0ABR3FBL7</accession>
<sequence>MLKNLTFWLISSLFLGQVLVAGHKCVGTLSRLGEFDDDSGFSYQPSQQIPLHDQRAPGEPTLPLEIIPLIVSGPYINRVDLMFFSDGYLPEEREKFIKDAQYLADDISGNQTFNTVKPLMNFWAAFTPSEESGVGSGGHPKKTPFGLYRDGTELRGVYTAYPEVIKDACDNLYDQCDYPILLGNDPLYGGLGGYPTIITSSVLNGPQILRHELGHSIIPVGEEYDGGYAYFGVNAYHNTSKPVPWAHHLSHPEDHKEGKVRVERAVMPLQDYAWTMLNTTSAWKTTFQSSGAYARHLVRMSLSGLPEKADLRVELDGKDLGWEPKEGLGVDRWHYDFHLDDSLEEGEHEVSFTLLNEKREGIAQMCSVEVLEFGDEDEFVSEPGYYGVFPTFSEKNETSYRPTNEDCLMRIVTTPNFCRVCLEGLWLALLKRMSLIDSAAIRCSGDDTLLQATLVPLAEYRRENERIEGEEYTITWSKDGQLLEEFTNKTEVIIPPDRALGKYKLEVELVTPEVLVDKEGIMKTKLEIDVSKTCDWYGEAYVV</sequence>
<comment type="caution">
    <text evidence="2">The sequence shown here is derived from an EMBL/GenBank/DDBJ whole genome shotgun (WGS) entry which is preliminary data.</text>
</comment>
<evidence type="ECO:0000313" key="2">
    <source>
        <dbReference type="EMBL" id="KAL0572508.1"/>
    </source>
</evidence>
<evidence type="ECO:0000313" key="3">
    <source>
        <dbReference type="Proteomes" id="UP001465976"/>
    </source>
</evidence>
<keyword evidence="1" id="KW-0732">Signal</keyword>
<dbReference type="Proteomes" id="UP001465976">
    <property type="component" value="Unassembled WGS sequence"/>
</dbReference>
<organism evidence="2 3">
    <name type="scientific">Marasmius crinis-equi</name>
    <dbReference type="NCBI Taxonomy" id="585013"/>
    <lineage>
        <taxon>Eukaryota</taxon>
        <taxon>Fungi</taxon>
        <taxon>Dikarya</taxon>
        <taxon>Basidiomycota</taxon>
        <taxon>Agaricomycotina</taxon>
        <taxon>Agaricomycetes</taxon>
        <taxon>Agaricomycetidae</taxon>
        <taxon>Agaricales</taxon>
        <taxon>Marasmiineae</taxon>
        <taxon>Marasmiaceae</taxon>
        <taxon>Marasmius</taxon>
    </lineage>
</organism>
<dbReference type="Pfam" id="PF09471">
    <property type="entry name" value="Peptidase_M64"/>
    <property type="match status" value="1"/>
</dbReference>
<feature type="chain" id="PRO_5046617319" description="IgA peptidase M64" evidence="1">
    <location>
        <begin position="21"/>
        <end position="543"/>
    </location>
</feature>
<evidence type="ECO:0008006" key="4">
    <source>
        <dbReference type="Google" id="ProtNLM"/>
    </source>
</evidence>
<keyword evidence="3" id="KW-1185">Reference proteome</keyword>
<feature type="signal peptide" evidence="1">
    <location>
        <begin position="1"/>
        <end position="20"/>
    </location>
</feature>
<dbReference type="InterPro" id="IPR024079">
    <property type="entry name" value="MetalloPept_cat_dom_sf"/>
</dbReference>
<dbReference type="InterPro" id="IPR019026">
    <property type="entry name" value="Peptidase_M64_IgA"/>
</dbReference>
<evidence type="ECO:0000256" key="1">
    <source>
        <dbReference type="SAM" id="SignalP"/>
    </source>
</evidence>
<name>A0ABR3FBL7_9AGAR</name>